<evidence type="ECO:0000313" key="2">
    <source>
        <dbReference type="EMBL" id="AHE56844.1"/>
    </source>
</evidence>
<dbReference type="RefSeq" id="WP_025294944.1">
    <property type="nucleotide sequence ID" value="NZ_CP006644.1"/>
</dbReference>
<sequence length="101" mass="11132">MAAPEDIDDKTPETNSEQADEGQAQDVTEDARFVDTDLSEESEHGGRPNPGALIPDDTPDLVDRMNEMVRSGRIDNDAYAGEPQHDDEEDILGETDDEDED</sequence>
<name>W0AFZ9_9SPHN</name>
<dbReference type="eggNOG" id="ENOG5032N4S">
    <property type="taxonomic scope" value="Bacteria"/>
</dbReference>
<evidence type="ECO:0000313" key="3">
    <source>
        <dbReference type="Proteomes" id="UP000018851"/>
    </source>
</evidence>
<dbReference type="OrthoDB" id="7427177at2"/>
<reference evidence="2 3" key="1">
    <citation type="submission" date="2013-07" db="EMBL/GenBank/DDBJ databases">
        <title>Completed genome of Sphingomonas sanxanigenens NX02.</title>
        <authorList>
            <person name="Ma T."/>
            <person name="Huang H."/>
            <person name="Wu M."/>
            <person name="Li X."/>
            <person name="Li G."/>
        </authorList>
    </citation>
    <scope>NUCLEOTIDE SEQUENCE [LARGE SCALE GENOMIC DNA]</scope>
    <source>
        <strain evidence="2 3">NX02</strain>
    </source>
</reference>
<accession>W0AFZ9</accession>
<dbReference type="Proteomes" id="UP000018851">
    <property type="component" value="Chromosome"/>
</dbReference>
<proteinExistence type="predicted"/>
<protein>
    <submittedName>
        <fullName evidence="2">Uncharacterized protein</fullName>
    </submittedName>
</protein>
<keyword evidence="3" id="KW-1185">Reference proteome</keyword>
<feature type="region of interest" description="Disordered" evidence="1">
    <location>
        <begin position="1"/>
        <end position="101"/>
    </location>
</feature>
<dbReference type="AlphaFoldDB" id="W0AFZ9"/>
<organism evidence="2 3">
    <name type="scientific">Sphingomonas sanxanigenens DSM 19645 = NX02</name>
    <dbReference type="NCBI Taxonomy" id="1123269"/>
    <lineage>
        <taxon>Bacteria</taxon>
        <taxon>Pseudomonadati</taxon>
        <taxon>Pseudomonadota</taxon>
        <taxon>Alphaproteobacteria</taxon>
        <taxon>Sphingomonadales</taxon>
        <taxon>Sphingomonadaceae</taxon>
        <taxon>Sphingomonas</taxon>
    </lineage>
</organism>
<dbReference type="SMR" id="W0AFZ9"/>
<feature type="compositionally biased region" description="Basic and acidic residues" evidence="1">
    <location>
        <begin position="61"/>
        <end position="76"/>
    </location>
</feature>
<gene>
    <name evidence="2" type="ORF">NX02_26250</name>
</gene>
<dbReference type="EMBL" id="CP006644">
    <property type="protein sequence ID" value="AHE56844.1"/>
    <property type="molecule type" value="Genomic_DNA"/>
</dbReference>
<dbReference type="PATRIC" id="fig|1123269.5.peg.5145"/>
<dbReference type="HOGENOM" id="CLU_176982_0_0_5"/>
<feature type="compositionally biased region" description="Basic and acidic residues" evidence="1">
    <location>
        <begin position="29"/>
        <end position="46"/>
    </location>
</feature>
<dbReference type="KEGG" id="ssan:NX02_26250"/>
<evidence type="ECO:0000256" key="1">
    <source>
        <dbReference type="SAM" id="MobiDB-lite"/>
    </source>
</evidence>
<feature type="compositionally biased region" description="Acidic residues" evidence="1">
    <location>
        <begin position="85"/>
        <end position="101"/>
    </location>
</feature>